<dbReference type="EMBL" id="AP008230">
    <property type="protein sequence ID" value="BAE83072.1"/>
    <property type="molecule type" value="Genomic_DNA"/>
</dbReference>
<reference evidence="1 2" key="1">
    <citation type="journal article" date="2006" name="J. Bacteriol.">
        <title>Complete genome sequence of the dehalorespiring bacterium Desulfitobacterium hafniense Y51 and comparison with Dehalococcoides ethenogenes 195.</title>
        <authorList>
            <person name="Nonaka H."/>
            <person name="Keresztes G."/>
            <person name="Shinoda Y."/>
            <person name="Ikenaga Y."/>
            <person name="Abe M."/>
            <person name="Naito K."/>
            <person name="Inatomi K."/>
            <person name="Furukawa K."/>
            <person name="Inui M."/>
            <person name="Yukawa H."/>
        </authorList>
    </citation>
    <scope>NUCLEOTIDE SEQUENCE [LARGE SCALE GENOMIC DNA]</scope>
    <source>
        <strain evidence="1 2">Y51</strain>
    </source>
</reference>
<sequence length="196" mass="22116">MIGNLFFPIGDIRGSAEKLIADAVISLRKGSRNRKVRRFLTHNPNLITVQYRFTKGKSCLVPLPLIKAEQLLFSRYQDTQLYLPASQISQGPLHQLRGHPPALKIRMSGNGIKHSALPGLLPLRTVHILDRNHGQHRRNDLIDKIDSNLFRLKTPGKIKINKGILIPKAKLPDSFQSLHIGPKSRPHFFHSCLLIA</sequence>
<keyword evidence="2" id="KW-1185">Reference proteome</keyword>
<dbReference type="Proteomes" id="UP000001946">
    <property type="component" value="Chromosome"/>
</dbReference>
<gene>
    <name evidence="1" type="ordered locus">DSY1283</name>
</gene>
<dbReference type="KEGG" id="dsy:DSY1283"/>
<organism evidence="1 2">
    <name type="scientific">Desulfitobacterium hafniense (strain Y51)</name>
    <dbReference type="NCBI Taxonomy" id="138119"/>
    <lineage>
        <taxon>Bacteria</taxon>
        <taxon>Bacillati</taxon>
        <taxon>Bacillota</taxon>
        <taxon>Clostridia</taxon>
        <taxon>Eubacteriales</taxon>
        <taxon>Desulfitobacteriaceae</taxon>
        <taxon>Desulfitobacterium</taxon>
    </lineage>
</organism>
<dbReference type="AlphaFoldDB" id="Q24Y20"/>
<evidence type="ECO:0000313" key="2">
    <source>
        <dbReference type="Proteomes" id="UP000001946"/>
    </source>
</evidence>
<accession>Q24Y20</accession>
<protein>
    <submittedName>
        <fullName evidence="1">Uncharacterized protein</fullName>
    </submittedName>
</protein>
<name>Q24Y20_DESHY</name>
<dbReference type="HOGENOM" id="CLU_1388293_0_0_9"/>
<evidence type="ECO:0000313" key="1">
    <source>
        <dbReference type="EMBL" id="BAE83072.1"/>
    </source>
</evidence>
<proteinExistence type="predicted"/>